<reference evidence="2" key="1">
    <citation type="submission" date="2016-03" db="EMBL/GenBank/DDBJ databases">
        <authorList>
            <person name="Guldener U."/>
        </authorList>
    </citation>
    <scope>NUCLEOTIDE SEQUENCE [LARGE SCALE GENOMIC DNA]</scope>
    <source>
        <strain evidence="2">04CH-RAC-A.6.1</strain>
    </source>
</reference>
<sequence>MANVESLLRTGWDPDFGGAETENLDIFDLRESPHYFLICLISNFDITAVKIAATNFRVDEGGRRSSKFPFITEEHWSVVPQAGGFPNLNLTPQDIPDAMVLQGSALALPKPQQTAEVLTVQTIMIGDNSNTITKASASKHHCWQEFPKGS</sequence>
<keyword evidence="2" id="KW-1185">Reference proteome</keyword>
<name>A0A1E1JUK0_9HELO</name>
<proteinExistence type="predicted"/>
<evidence type="ECO:0000313" key="2">
    <source>
        <dbReference type="Proteomes" id="UP000178912"/>
    </source>
</evidence>
<evidence type="ECO:0000313" key="1">
    <source>
        <dbReference type="EMBL" id="CZS89518.1"/>
    </source>
</evidence>
<protein>
    <submittedName>
        <fullName evidence="1">Uncharacterized protein</fullName>
    </submittedName>
</protein>
<accession>A0A1E1JUK0</accession>
<dbReference type="EMBL" id="FJUX01000003">
    <property type="protein sequence ID" value="CZS89518.1"/>
    <property type="molecule type" value="Genomic_DNA"/>
</dbReference>
<gene>
    <name evidence="1" type="ORF">RAG0_00883</name>
</gene>
<dbReference type="Proteomes" id="UP000178912">
    <property type="component" value="Unassembled WGS sequence"/>
</dbReference>
<organism evidence="1 2">
    <name type="scientific">Rhynchosporium agropyri</name>
    <dbReference type="NCBI Taxonomy" id="914238"/>
    <lineage>
        <taxon>Eukaryota</taxon>
        <taxon>Fungi</taxon>
        <taxon>Dikarya</taxon>
        <taxon>Ascomycota</taxon>
        <taxon>Pezizomycotina</taxon>
        <taxon>Leotiomycetes</taxon>
        <taxon>Helotiales</taxon>
        <taxon>Ploettnerulaceae</taxon>
        <taxon>Rhynchosporium</taxon>
    </lineage>
</organism>
<dbReference type="AlphaFoldDB" id="A0A1E1JUK0"/>